<dbReference type="Proteomes" id="UP000228934">
    <property type="component" value="Unassembled WGS sequence"/>
</dbReference>
<dbReference type="InterPro" id="IPR013783">
    <property type="entry name" value="Ig-like_fold"/>
</dbReference>
<evidence type="ECO:0000256" key="1">
    <source>
        <dbReference type="ARBA" id="ARBA00004370"/>
    </source>
</evidence>
<dbReference type="InterPro" id="IPR015631">
    <property type="entry name" value="CD2/SLAM_rcpt"/>
</dbReference>
<dbReference type="PANTHER" id="PTHR12080">
    <property type="entry name" value="SIGNALING LYMPHOCYTIC ACTIVATION MOLECULE"/>
    <property type="match status" value="1"/>
</dbReference>
<keyword evidence="4" id="KW-0325">Glycoprotein</keyword>
<evidence type="ECO:0000256" key="3">
    <source>
        <dbReference type="ARBA" id="ARBA00023136"/>
    </source>
</evidence>
<accession>A0A2G9REQ9</accession>
<proteinExistence type="predicted"/>
<sequence length="191" mass="22116">RIAVLFLFSEPVPFPTIRIDYEDGTNNTCNVTLHCDVTANTSVSYIWEYKNGSEYQRYESTVGTVQVTRQPEPMEVQCTVHNPAKWKNVSVTLKPCQQKVIESHHTRHHWPVVGAMLFVVGAACIILLIHFETQLKISVEERDYYFVISRNKNNPQEEYQEFCSIHKEKEDDKMAFDDGELPSTFPLQEES</sequence>
<reference evidence="7" key="1">
    <citation type="journal article" date="2017" name="Nat. Commun.">
        <title>The North American bullfrog draft genome provides insight into hormonal regulation of long noncoding RNA.</title>
        <authorList>
            <person name="Hammond S.A."/>
            <person name="Warren R.L."/>
            <person name="Vandervalk B.P."/>
            <person name="Kucuk E."/>
            <person name="Khan H."/>
            <person name="Gibb E.A."/>
            <person name="Pandoh P."/>
            <person name="Kirk H."/>
            <person name="Zhao Y."/>
            <person name="Jones M."/>
            <person name="Mungall A.J."/>
            <person name="Coope R."/>
            <person name="Pleasance S."/>
            <person name="Moore R.A."/>
            <person name="Holt R.A."/>
            <person name="Round J.M."/>
            <person name="Ohora S."/>
            <person name="Walle B.V."/>
            <person name="Veldhoen N."/>
            <person name="Helbing C.C."/>
            <person name="Birol I."/>
        </authorList>
    </citation>
    <scope>NUCLEOTIDE SEQUENCE [LARGE SCALE GENOMIC DNA]</scope>
</reference>
<keyword evidence="2" id="KW-0732">Signal</keyword>
<keyword evidence="5" id="KW-0812">Transmembrane</keyword>
<organism evidence="6 7">
    <name type="scientific">Aquarana catesbeiana</name>
    <name type="common">American bullfrog</name>
    <name type="synonym">Rana catesbeiana</name>
    <dbReference type="NCBI Taxonomy" id="8400"/>
    <lineage>
        <taxon>Eukaryota</taxon>
        <taxon>Metazoa</taxon>
        <taxon>Chordata</taxon>
        <taxon>Craniata</taxon>
        <taxon>Vertebrata</taxon>
        <taxon>Euteleostomi</taxon>
        <taxon>Amphibia</taxon>
        <taxon>Batrachia</taxon>
        <taxon>Anura</taxon>
        <taxon>Neobatrachia</taxon>
        <taxon>Ranoidea</taxon>
        <taxon>Ranidae</taxon>
        <taxon>Aquarana</taxon>
    </lineage>
</organism>
<keyword evidence="5" id="KW-1133">Transmembrane helix</keyword>
<evidence type="ECO:0000256" key="5">
    <source>
        <dbReference type="SAM" id="Phobius"/>
    </source>
</evidence>
<protein>
    <recommendedName>
        <fullName evidence="8">Ig-like domain-containing protein</fullName>
    </recommendedName>
</protein>
<feature type="transmembrane region" description="Helical" evidence="5">
    <location>
        <begin position="109"/>
        <end position="129"/>
    </location>
</feature>
<evidence type="ECO:0000313" key="6">
    <source>
        <dbReference type="EMBL" id="PIO26255.1"/>
    </source>
</evidence>
<name>A0A2G9REQ9_AQUCT</name>
<evidence type="ECO:0000313" key="7">
    <source>
        <dbReference type="Proteomes" id="UP000228934"/>
    </source>
</evidence>
<dbReference type="Gene3D" id="2.60.40.10">
    <property type="entry name" value="Immunoglobulins"/>
    <property type="match status" value="1"/>
</dbReference>
<evidence type="ECO:0000256" key="4">
    <source>
        <dbReference type="ARBA" id="ARBA00023180"/>
    </source>
</evidence>
<dbReference type="PANTHER" id="PTHR12080:SF48">
    <property type="entry name" value="IMMUNOGLOBULIN SUBTYPE DOMAIN-CONTAINING PROTEIN"/>
    <property type="match status" value="1"/>
</dbReference>
<gene>
    <name evidence="6" type="ORF">AB205_0071490</name>
</gene>
<dbReference type="EMBL" id="KV947880">
    <property type="protein sequence ID" value="PIO26255.1"/>
    <property type="molecule type" value="Genomic_DNA"/>
</dbReference>
<comment type="subcellular location">
    <subcellularLocation>
        <location evidence="1">Membrane</location>
    </subcellularLocation>
</comment>
<feature type="non-terminal residue" evidence="6">
    <location>
        <position position="1"/>
    </location>
</feature>
<keyword evidence="7" id="KW-1185">Reference proteome</keyword>
<dbReference type="AlphaFoldDB" id="A0A2G9REQ9"/>
<dbReference type="GO" id="GO:0016020">
    <property type="term" value="C:membrane"/>
    <property type="evidence" value="ECO:0007669"/>
    <property type="project" value="UniProtKB-SubCell"/>
</dbReference>
<evidence type="ECO:0000256" key="2">
    <source>
        <dbReference type="ARBA" id="ARBA00022729"/>
    </source>
</evidence>
<evidence type="ECO:0008006" key="8">
    <source>
        <dbReference type="Google" id="ProtNLM"/>
    </source>
</evidence>
<keyword evidence="3 5" id="KW-0472">Membrane</keyword>